<sequence length="756" mass="80997">MASGLIGISVAVTLHNPPNTIVQGTVAAVNAQTSTLTLQNVFFPGSGHRLATYQVEGHAIADIKVNVAPAAAPAPPPRQNPPPYSQYAPSHMQQQAPNVPHPVQQRNHQPTIQHAQQPIRQPIQPPVAQSAAFVDPAILSMGKRSAAAPSLNPPVAAAPQEAPATPIKPVASARTIAQPKATSFVGNLKERNIRKPSAATLEGPFSSLDIADAEEADSETKTIQPSARRTSINKTRTGKPMDEPSPQKVDDGGKKTRRGGKSRKKELAAQERKNGGDPQSGGDAARKGSKGNGWRNTPILQDAEQTVTRTPGVIGGRVGLAAAHASKNKTRRQKALDATNGWATEDATDVQDMPEFDFQANLSKFDKRTVFDQIRNEDTTADEDRLVSFNRIARPGTHGGKNLHPTENVLDRKLKSTTNTSSEDEDSEIGSSRNSRRAMSRASVKRAPTRQGSGVQADMDMMGSGLLPRGNRSFINRPYACHTITPGGMLAVEETAEVDFGLSEDMIAENAGRGIAEVALTAINPGGRRLARDNPNARPVIVVLAGNHRGGARAVAAARHLQARGPKVMVALLGFERAADWDKDVRRQVDLFKKFGGSVRTWQETEDALKRLQAPPELIIDALLGRNKEFEALSDQDRRTVLGIVGWANKSRAACLAVETPSGVGGSTGEVAILEGEPLEVRAKYIVCLGAPRTGLLKALQNGTGRDPQWLIWVVDIGVNKPWRDAGISGGKGIKFGEHWVVQARFSQEDGLEAKA</sequence>
<dbReference type="GO" id="GO:0031087">
    <property type="term" value="P:deadenylation-independent decapping of nuclear-transcribed mRNA"/>
    <property type="evidence" value="ECO:0007669"/>
    <property type="project" value="TreeGrafter"/>
</dbReference>
<dbReference type="SUPFAM" id="SSF64153">
    <property type="entry name" value="YjeF N-terminal domain-like"/>
    <property type="match status" value="1"/>
</dbReference>
<evidence type="ECO:0000256" key="1">
    <source>
        <dbReference type="ARBA" id="ARBA00004201"/>
    </source>
</evidence>
<organism evidence="8 9">
    <name type="scientific">Paraphoma chrysanthemicola</name>
    <dbReference type="NCBI Taxonomy" id="798071"/>
    <lineage>
        <taxon>Eukaryota</taxon>
        <taxon>Fungi</taxon>
        <taxon>Dikarya</taxon>
        <taxon>Ascomycota</taxon>
        <taxon>Pezizomycotina</taxon>
        <taxon>Dothideomycetes</taxon>
        <taxon>Pleosporomycetidae</taxon>
        <taxon>Pleosporales</taxon>
        <taxon>Pleosporineae</taxon>
        <taxon>Phaeosphaeriaceae</taxon>
        <taxon>Paraphoma</taxon>
    </lineage>
</organism>
<feature type="compositionally biased region" description="Basic and acidic residues" evidence="5">
    <location>
        <begin position="265"/>
        <end position="275"/>
    </location>
</feature>
<dbReference type="GO" id="GO:0000932">
    <property type="term" value="C:P-body"/>
    <property type="evidence" value="ECO:0007669"/>
    <property type="project" value="UniProtKB-SubCell"/>
</dbReference>
<feature type="region of interest" description="Disordered" evidence="5">
    <location>
        <begin position="71"/>
        <end position="119"/>
    </location>
</feature>
<feature type="domain" description="DFDF" evidence="7">
    <location>
        <begin position="344"/>
        <end position="380"/>
    </location>
</feature>
<feature type="compositionally biased region" description="Pro residues" evidence="5">
    <location>
        <begin position="72"/>
        <end position="84"/>
    </location>
</feature>
<dbReference type="Proteomes" id="UP000813461">
    <property type="component" value="Unassembled WGS sequence"/>
</dbReference>
<dbReference type="PANTHER" id="PTHR13612:SF0">
    <property type="entry name" value="ENHANCER OF MRNA-DECAPPING PROTEIN 3"/>
    <property type="match status" value="1"/>
</dbReference>
<feature type="compositionally biased region" description="Basic residues" evidence="5">
    <location>
        <begin position="434"/>
        <end position="448"/>
    </location>
</feature>
<comment type="caution">
    <text evidence="8">The sequence shown here is derived from an EMBL/GenBank/DDBJ whole genome shotgun (WGS) entry which is preliminary data.</text>
</comment>
<dbReference type="InterPro" id="IPR019050">
    <property type="entry name" value="FDF_dom"/>
</dbReference>
<reference evidence="8" key="1">
    <citation type="journal article" date="2021" name="Nat. Commun.">
        <title>Genetic determinants of endophytism in the Arabidopsis root mycobiome.</title>
        <authorList>
            <person name="Mesny F."/>
            <person name="Miyauchi S."/>
            <person name="Thiergart T."/>
            <person name="Pickel B."/>
            <person name="Atanasova L."/>
            <person name="Karlsson M."/>
            <person name="Huettel B."/>
            <person name="Barry K.W."/>
            <person name="Haridas S."/>
            <person name="Chen C."/>
            <person name="Bauer D."/>
            <person name="Andreopoulos W."/>
            <person name="Pangilinan J."/>
            <person name="LaButti K."/>
            <person name="Riley R."/>
            <person name="Lipzen A."/>
            <person name="Clum A."/>
            <person name="Drula E."/>
            <person name="Henrissat B."/>
            <person name="Kohler A."/>
            <person name="Grigoriev I.V."/>
            <person name="Martin F.M."/>
            <person name="Hacquard S."/>
        </authorList>
    </citation>
    <scope>NUCLEOTIDE SEQUENCE</scope>
    <source>
        <strain evidence="8">MPI-SDFR-AT-0120</strain>
    </source>
</reference>
<evidence type="ECO:0000313" key="9">
    <source>
        <dbReference type="Proteomes" id="UP000813461"/>
    </source>
</evidence>
<keyword evidence="4" id="KW-0963">Cytoplasm</keyword>
<comment type="similarity">
    <text evidence="2">Belongs to the EDC3 family.</text>
</comment>
<dbReference type="GO" id="GO:0033962">
    <property type="term" value="P:P-body assembly"/>
    <property type="evidence" value="ECO:0007669"/>
    <property type="project" value="TreeGrafter"/>
</dbReference>
<feature type="compositionally biased region" description="Basic residues" evidence="5">
    <location>
        <begin position="255"/>
        <end position="264"/>
    </location>
</feature>
<dbReference type="Pfam" id="PF09532">
    <property type="entry name" value="FDF"/>
    <property type="match status" value="1"/>
</dbReference>
<dbReference type="InterPro" id="IPR004443">
    <property type="entry name" value="YjeF_N_dom"/>
</dbReference>
<evidence type="ECO:0000256" key="3">
    <source>
        <dbReference type="ARBA" id="ARBA00015797"/>
    </source>
</evidence>
<keyword evidence="9" id="KW-1185">Reference proteome</keyword>
<dbReference type="OrthoDB" id="10030313at2759"/>
<evidence type="ECO:0000259" key="7">
    <source>
        <dbReference type="PROSITE" id="PS51512"/>
    </source>
</evidence>
<dbReference type="GO" id="GO:0003729">
    <property type="term" value="F:mRNA binding"/>
    <property type="evidence" value="ECO:0007669"/>
    <property type="project" value="TreeGrafter"/>
</dbReference>
<feature type="region of interest" description="Disordered" evidence="5">
    <location>
        <begin position="392"/>
        <end position="463"/>
    </location>
</feature>
<dbReference type="EMBL" id="JAGMVJ010000003">
    <property type="protein sequence ID" value="KAH7092260.1"/>
    <property type="molecule type" value="Genomic_DNA"/>
</dbReference>
<dbReference type="InterPro" id="IPR036652">
    <property type="entry name" value="YjeF_N_dom_sf"/>
</dbReference>
<name>A0A8K0RDR7_9PLEO</name>
<evidence type="ECO:0000256" key="2">
    <source>
        <dbReference type="ARBA" id="ARBA00006610"/>
    </source>
</evidence>
<evidence type="ECO:0000256" key="5">
    <source>
        <dbReference type="SAM" id="MobiDB-lite"/>
    </source>
</evidence>
<protein>
    <recommendedName>
        <fullName evidence="3">Enhancer of mRNA-decapping protein 3</fullName>
    </recommendedName>
</protein>
<dbReference type="PROSITE" id="PS51385">
    <property type="entry name" value="YJEF_N"/>
    <property type="match status" value="1"/>
</dbReference>
<dbReference type="AlphaFoldDB" id="A0A8K0RDR7"/>
<comment type="subcellular location">
    <subcellularLocation>
        <location evidence="1">Cytoplasm</location>
        <location evidence="1">P-body</location>
    </subcellularLocation>
</comment>
<gene>
    <name evidence="8" type="ORF">FB567DRAFT_435712</name>
</gene>
<dbReference type="PROSITE" id="PS51512">
    <property type="entry name" value="DFDF"/>
    <property type="match status" value="1"/>
</dbReference>
<dbReference type="SMART" id="SM01199">
    <property type="entry name" value="FDF"/>
    <property type="match status" value="1"/>
</dbReference>
<evidence type="ECO:0000256" key="4">
    <source>
        <dbReference type="ARBA" id="ARBA00022490"/>
    </source>
</evidence>
<accession>A0A8K0RDR7</accession>
<feature type="compositionally biased region" description="Polar residues" evidence="5">
    <location>
        <begin position="294"/>
        <end position="304"/>
    </location>
</feature>
<feature type="domain" description="YjeF N-terminal" evidence="6">
    <location>
        <begin position="489"/>
        <end position="725"/>
    </location>
</feature>
<evidence type="ECO:0000313" key="8">
    <source>
        <dbReference type="EMBL" id="KAH7092260.1"/>
    </source>
</evidence>
<feature type="region of interest" description="Disordered" evidence="5">
    <location>
        <begin position="213"/>
        <end position="304"/>
    </location>
</feature>
<feature type="compositionally biased region" description="Polar residues" evidence="5">
    <location>
        <begin position="87"/>
        <end position="97"/>
    </location>
</feature>
<dbReference type="Gene3D" id="3.40.50.10260">
    <property type="entry name" value="YjeF N-terminal domain"/>
    <property type="match status" value="1"/>
</dbReference>
<dbReference type="InterPro" id="IPR025762">
    <property type="entry name" value="DFDF"/>
</dbReference>
<feature type="compositionally biased region" description="Polar residues" evidence="5">
    <location>
        <begin position="221"/>
        <end position="235"/>
    </location>
</feature>
<evidence type="ECO:0000259" key="6">
    <source>
        <dbReference type="PROSITE" id="PS51385"/>
    </source>
</evidence>
<dbReference type="Pfam" id="PF03853">
    <property type="entry name" value="YjeF_N"/>
    <property type="match status" value="1"/>
</dbReference>
<proteinExistence type="inferred from homology"/>
<dbReference type="PANTHER" id="PTHR13612">
    <property type="entry name" value="ENHANCER OF MRNA-DECAPPING PROTEIN 3"/>
    <property type="match status" value="1"/>
</dbReference>
<dbReference type="Gene3D" id="2.30.30.100">
    <property type="match status" value="1"/>
</dbReference>